<evidence type="ECO:0000313" key="1">
    <source>
        <dbReference type="EMBL" id="CAK9002071.1"/>
    </source>
</evidence>
<sequence>MKCTFQAHDAFQAAARPLYSVCRTRSTELHVAEMPELSFAELSGGGGLSGIQ</sequence>
<reference evidence="1 2" key="1">
    <citation type="submission" date="2024-02" db="EMBL/GenBank/DDBJ databases">
        <authorList>
            <person name="Chen Y."/>
            <person name="Shah S."/>
            <person name="Dougan E. K."/>
            <person name="Thang M."/>
            <person name="Chan C."/>
        </authorList>
    </citation>
    <scope>NUCLEOTIDE SEQUENCE [LARGE SCALE GENOMIC DNA]</scope>
</reference>
<protein>
    <submittedName>
        <fullName evidence="1">Uncharacterized protein</fullName>
    </submittedName>
</protein>
<keyword evidence="2" id="KW-1185">Reference proteome</keyword>
<gene>
    <name evidence="1" type="ORF">SCF082_LOCUS7180</name>
</gene>
<comment type="caution">
    <text evidence="1">The sequence shown here is derived from an EMBL/GenBank/DDBJ whole genome shotgun (WGS) entry which is preliminary data.</text>
</comment>
<organism evidence="1 2">
    <name type="scientific">Durusdinium trenchii</name>
    <dbReference type="NCBI Taxonomy" id="1381693"/>
    <lineage>
        <taxon>Eukaryota</taxon>
        <taxon>Sar</taxon>
        <taxon>Alveolata</taxon>
        <taxon>Dinophyceae</taxon>
        <taxon>Suessiales</taxon>
        <taxon>Symbiodiniaceae</taxon>
        <taxon>Durusdinium</taxon>
    </lineage>
</organism>
<evidence type="ECO:0000313" key="2">
    <source>
        <dbReference type="Proteomes" id="UP001642464"/>
    </source>
</evidence>
<proteinExistence type="predicted"/>
<dbReference type="Proteomes" id="UP001642464">
    <property type="component" value="Unassembled WGS sequence"/>
</dbReference>
<accession>A0ABP0IHK7</accession>
<dbReference type="EMBL" id="CAXAMM010004002">
    <property type="protein sequence ID" value="CAK9002071.1"/>
    <property type="molecule type" value="Genomic_DNA"/>
</dbReference>
<name>A0ABP0IHK7_9DINO</name>